<dbReference type="Proteomes" id="UP000694867">
    <property type="component" value="Unplaced"/>
</dbReference>
<evidence type="ECO:0000256" key="2">
    <source>
        <dbReference type="ARBA" id="ARBA00023136"/>
    </source>
</evidence>
<reference evidence="6" key="1">
    <citation type="submission" date="2025-08" db="UniProtKB">
        <authorList>
            <consortium name="RefSeq"/>
        </authorList>
    </citation>
    <scope>IDENTIFICATION</scope>
</reference>
<gene>
    <name evidence="6" type="primary">LOC100908823</name>
</gene>
<evidence type="ECO:0000313" key="6">
    <source>
        <dbReference type="RefSeq" id="XP_003739998.1"/>
    </source>
</evidence>
<evidence type="ECO:0000259" key="4">
    <source>
        <dbReference type="SMART" id="SM00423"/>
    </source>
</evidence>
<dbReference type="InterPro" id="IPR016201">
    <property type="entry name" value="PSI"/>
</dbReference>
<dbReference type="KEGG" id="goe:100908823"/>
<keyword evidence="2" id="KW-0472">Membrane</keyword>
<dbReference type="GeneID" id="100908823"/>
<organism evidence="5 6">
    <name type="scientific">Galendromus occidentalis</name>
    <name type="common">western predatory mite</name>
    <dbReference type="NCBI Taxonomy" id="34638"/>
    <lineage>
        <taxon>Eukaryota</taxon>
        <taxon>Metazoa</taxon>
        <taxon>Ecdysozoa</taxon>
        <taxon>Arthropoda</taxon>
        <taxon>Chelicerata</taxon>
        <taxon>Arachnida</taxon>
        <taxon>Acari</taxon>
        <taxon>Parasitiformes</taxon>
        <taxon>Mesostigmata</taxon>
        <taxon>Gamasina</taxon>
        <taxon>Phytoseioidea</taxon>
        <taxon>Phytoseiidae</taxon>
        <taxon>Typhlodrominae</taxon>
        <taxon>Galendromus</taxon>
    </lineage>
</organism>
<feature type="domain" description="PSI" evidence="4">
    <location>
        <begin position="118"/>
        <end position="181"/>
    </location>
</feature>
<dbReference type="Pfam" id="PF01437">
    <property type="entry name" value="PSI"/>
    <property type="match status" value="2"/>
</dbReference>
<feature type="domain" description="PSI" evidence="4">
    <location>
        <begin position="66"/>
        <end position="115"/>
    </location>
</feature>
<name>A0AAJ6VW28_9ACAR</name>
<dbReference type="SMART" id="SM00423">
    <property type="entry name" value="PSI"/>
    <property type="match status" value="2"/>
</dbReference>
<evidence type="ECO:0000256" key="3">
    <source>
        <dbReference type="ARBA" id="ARBA00023180"/>
    </source>
</evidence>
<sequence length="181" mass="20303">MVKNRVELCTESESLACDKLHNCHACHTDQNCAFKKNNGCINLISIEGNKTARAVSEHFRAECEKHCSEKTDCKNCTANSGCMWCANLGRCLETNAYAAMFPVGQCTEWSTSKCDKVCCSRIRSCSECLRHERCGWCDDGRGKCMKRAATGPVLTENQNFQWFSKNTTPTSVHFMVKRTCS</sequence>
<proteinExistence type="predicted"/>
<comment type="subcellular location">
    <subcellularLocation>
        <location evidence="1">Membrane</location>
    </subcellularLocation>
</comment>
<dbReference type="GO" id="GO:0016020">
    <property type="term" value="C:membrane"/>
    <property type="evidence" value="ECO:0007669"/>
    <property type="project" value="UniProtKB-SubCell"/>
</dbReference>
<accession>A0AAJ6VW28</accession>
<dbReference type="RefSeq" id="XP_003739998.1">
    <property type="nucleotide sequence ID" value="XM_003739950.1"/>
</dbReference>
<evidence type="ECO:0000256" key="1">
    <source>
        <dbReference type="ARBA" id="ARBA00004370"/>
    </source>
</evidence>
<evidence type="ECO:0000313" key="5">
    <source>
        <dbReference type="Proteomes" id="UP000694867"/>
    </source>
</evidence>
<keyword evidence="3" id="KW-0325">Glycoprotein</keyword>
<dbReference type="InterPro" id="IPR002165">
    <property type="entry name" value="Plexin_repeat"/>
</dbReference>
<keyword evidence="5" id="KW-1185">Reference proteome</keyword>
<protein>
    <submittedName>
        <fullName evidence="6">Attractin-like protein 1</fullName>
    </submittedName>
</protein>
<dbReference type="AlphaFoldDB" id="A0AAJ6VW28"/>